<dbReference type="GO" id="GO:0002161">
    <property type="term" value="F:aminoacyl-tRNA deacylase activity"/>
    <property type="evidence" value="ECO:0007669"/>
    <property type="project" value="InterPro"/>
</dbReference>
<dbReference type="PANTHER" id="PTHR31423:SF3">
    <property type="entry name" value="PROLYL-TRNA SYNTHETASE ASSOCIATED DOMAIN-CONTAINING PROTEIN 1-RELATED"/>
    <property type="match status" value="1"/>
</dbReference>
<evidence type="ECO:0000256" key="1">
    <source>
        <dbReference type="ARBA" id="ARBA00010201"/>
    </source>
</evidence>
<dbReference type="PANTHER" id="PTHR31423">
    <property type="entry name" value="YBAK DOMAIN-CONTAINING PROTEIN"/>
    <property type="match status" value="1"/>
</dbReference>
<comment type="caution">
    <text evidence="3">The sequence shown here is derived from an EMBL/GenBank/DDBJ whole genome shotgun (WGS) entry which is preliminary data.</text>
</comment>
<evidence type="ECO:0000259" key="2">
    <source>
        <dbReference type="Pfam" id="PF04073"/>
    </source>
</evidence>
<keyword evidence="4" id="KW-1185">Reference proteome</keyword>
<reference evidence="3 4" key="1">
    <citation type="submission" date="2019-12" db="EMBL/GenBank/DDBJ databases">
        <title>Genomic-based taxomic classification of the family Erythrobacteraceae.</title>
        <authorList>
            <person name="Xu L."/>
        </authorList>
    </citation>
    <scope>NUCLEOTIDE SEQUENCE [LARGE SCALE GENOMIC DNA]</scope>
    <source>
        <strain evidence="3 4">MCCC 1A09965</strain>
    </source>
</reference>
<dbReference type="Pfam" id="PF04073">
    <property type="entry name" value="tRNA_edit"/>
    <property type="match status" value="1"/>
</dbReference>
<organism evidence="3 4">
    <name type="scientific">Qipengyuania oceanensis</name>
    <dbReference type="NCBI Taxonomy" id="1463597"/>
    <lineage>
        <taxon>Bacteria</taxon>
        <taxon>Pseudomonadati</taxon>
        <taxon>Pseudomonadota</taxon>
        <taxon>Alphaproteobacteria</taxon>
        <taxon>Sphingomonadales</taxon>
        <taxon>Erythrobacteraceae</taxon>
        <taxon>Qipengyuania</taxon>
    </lineage>
</organism>
<dbReference type="Gene3D" id="3.90.960.10">
    <property type="entry name" value="YbaK/aminoacyl-tRNA synthetase-associated domain"/>
    <property type="match status" value="1"/>
</dbReference>
<accession>A0A844YEG8</accession>
<keyword evidence="3" id="KW-0030">Aminoacyl-tRNA synthetase</keyword>
<protein>
    <submittedName>
        <fullName evidence="3">Prolyl-tRNA synthetase associated domain-containing protein</fullName>
    </submittedName>
</protein>
<gene>
    <name evidence="3" type="ORF">GRI48_00335</name>
</gene>
<feature type="domain" description="YbaK/aminoacyl-tRNA synthetase-associated" evidence="2">
    <location>
        <begin position="23"/>
        <end position="148"/>
    </location>
</feature>
<dbReference type="GO" id="GO:0004812">
    <property type="term" value="F:aminoacyl-tRNA ligase activity"/>
    <property type="evidence" value="ECO:0007669"/>
    <property type="project" value="UniProtKB-KW"/>
</dbReference>
<dbReference type="InterPro" id="IPR036754">
    <property type="entry name" value="YbaK/aa-tRNA-synt-asso_dom_sf"/>
</dbReference>
<evidence type="ECO:0000313" key="4">
    <source>
        <dbReference type="Proteomes" id="UP000445582"/>
    </source>
</evidence>
<dbReference type="InterPro" id="IPR040285">
    <property type="entry name" value="ProX/PRXD1"/>
</dbReference>
<proteinExistence type="inferred from homology"/>
<dbReference type="CDD" id="cd04335">
    <property type="entry name" value="PrdX_deacylase"/>
    <property type="match status" value="1"/>
</dbReference>
<keyword evidence="3" id="KW-0436">Ligase</keyword>
<dbReference type="RefSeq" id="WP_160669756.1">
    <property type="nucleotide sequence ID" value="NZ_WTYN01000001.1"/>
</dbReference>
<name>A0A844YEG8_9SPHN</name>
<sequence>MGGEARLYADLAALGIPFELHEHEAVFTVEESHGIKASIPGLHTKNLFLKDKGGAFWLLTVPGEAPVDLKALPAAIGCKRVSFGNPADMQRLIGIAPGSVTPLAMINAEPGTLICVIDAALAQAELVNVHPLRNTATVGLSGPDILRLLSHWGHRPMTAAIPKKDLE</sequence>
<dbReference type="InterPro" id="IPR007214">
    <property type="entry name" value="YbaK/aa-tRNA-synth-assoc-dom"/>
</dbReference>
<evidence type="ECO:0000313" key="3">
    <source>
        <dbReference type="EMBL" id="MXO61454.1"/>
    </source>
</evidence>
<dbReference type="SUPFAM" id="SSF55826">
    <property type="entry name" value="YbaK/ProRS associated domain"/>
    <property type="match status" value="1"/>
</dbReference>
<comment type="similarity">
    <text evidence="1">Belongs to the PRORSD1 family.</text>
</comment>
<dbReference type="OrthoDB" id="5145315at2"/>
<dbReference type="Proteomes" id="UP000445582">
    <property type="component" value="Unassembled WGS sequence"/>
</dbReference>
<dbReference type="AlphaFoldDB" id="A0A844YEG8"/>
<dbReference type="EMBL" id="WTYN01000001">
    <property type="protein sequence ID" value="MXO61454.1"/>
    <property type="molecule type" value="Genomic_DNA"/>
</dbReference>